<keyword evidence="2" id="KW-0406">Ion transport</keyword>
<evidence type="ECO:0000313" key="3">
    <source>
        <dbReference type="EMBL" id="MBC8544890.1"/>
    </source>
</evidence>
<keyword evidence="1" id="KW-0813">Transport</keyword>
<gene>
    <name evidence="3" type="ORF">H8730_15180</name>
</gene>
<protein>
    <submittedName>
        <fullName evidence="3">V-type ATPase subunit</fullName>
    </submittedName>
</protein>
<organism evidence="3 4">
    <name type="scientific">Bianquea renquensis</name>
    <dbReference type="NCBI Taxonomy" id="2763661"/>
    <lineage>
        <taxon>Bacteria</taxon>
        <taxon>Bacillati</taxon>
        <taxon>Bacillota</taxon>
        <taxon>Clostridia</taxon>
        <taxon>Eubacteriales</taxon>
        <taxon>Bianqueaceae</taxon>
        <taxon>Bianquea</taxon>
    </lineage>
</organism>
<dbReference type="InterPro" id="IPR036079">
    <property type="entry name" value="ATPase_csu/dsu_sf"/>
</dbReference>
<evidence type="ECO:0000313" key="4">
    <source>
        <dbReference type="Proteomes" id="UP000657006"/>
    </source>
</evidence>
<dbReference type="Pfam" id="PF01992">
    <property type="entry name" value="vATP-synt_AC39"/>
    <property type="match status" value="1"/>
</dbReference>
<dbReference type="AlphaFoldDB" id="A0A926DX88"/>
<dbReference type="GO" id="GO:0046961">
    <property type="term" value="F:proton-transporting ATPase activity, rotational mechanism"/>
    <property type="evidence" value="ECO:0007669"/>
    <property type="project" value="InterPro"/>
</dbReference>
<keyword evidence="4" id="KW-1185">Reference proteome</keyword>
<dbReference type="EMBL" id="JACRSQ010000035">
    <property type="protein sequence ID" value="MBC8544890.1"/>
    <property type="molecule type" value="Genomic_DNA"/>
</dbReference>
<dbReference type="RefSeq" id="WP_177717702.1">
    <property type="nucleotide sequence ID" value="NZ_JACRSQ010000035.1"/>
</dbReference>
<name>A0A926DX88_9FIRM</name>
<comment type="caution">
    <text evidence="3">The sequence shown here is derived from an EMBL/GenBank/DDBJ whole genome shotgun (WGS) entry which is preliminary data.</text>
</comment>
<evidence type="ECO:0000256" key="1">
    <source>
        <dbReference type="ARBA" id="ARBA00022448"/>
    </source>
</evidence>
<dbReference type="PANTHER" id="PTHR38682:SF1">
    <property type="entry name" value="V-TYPE ATP SYNTHASE SUBUNIT C"/>
    <property type="match status" value="1"/>
</dbReference>
<dbReference type="PANTHER" id="PTHR38682">
    <property type="entry name" value="V-TYPE ATP SYNTHASE SUBUNIT C"/>
    <property type="match status" value="1"/>
</dbReference>
<reference evidence="3" key="1">
    <citation type="submission" date="2020-08" db="EMBL/GenBank/DDBJ databases">
        <title>Genome public.</title>
        <authorList>
            <person name="Liu C."/>
            <person name="Sun Q."/>
        </authorList>
    </citation>
    <scope>NUCLEOTIDE SEQUENCE</scope>
    <source>
        <strain evidence="3">NSJ-32</strain>
    </source>
</reference>
<dbReference type="InterPro" id="IPR044911">
    <property type="entry name" value="V-type_ATPase_csu/dsu_dom_3"/>
</dbReference>
<dbReference type="InterPro" id="IPR050873">
    <property type="entry name" value="V-ATPase_V0D/AC39_subunit"/>
</dbReference>
<sequence>MSQTQVLQYGDVATKIRAGMGKMLRQKDLEEMCAKPSVADVAAYLKESTAFGPLLESVNISKIHRGDLEYLFQEKLYEDMDRMVLFSKSKGSFFGEYLTRQRECENLKILLRNLHGHHRFQKDSLHPIKKTEVPFDLLASVESIPEFVELLRGTVYYQILHPLLVSEETLNMFTIEMALEHYFFRVIRKERGNLSAPDRACFDEVYCVSIEVMNVLWIYRCKRFFDMSPEMIFRYVVSGFEGRLTSEKLVQLIKAPSVEEFMSLIKKTVYAKIFDTDQEELYSMRGDAYMRALFSKQLRKNPYSEMALTLYYRIRMLEVRTIIMIIEGVRYGVEPRRLTKIVGQEFYWKEDNDGN</sequence>
<dbReference type="Gene3D" id="1.10.132.50">
    <property type="entry name" value="ATP synthase (C/AC39) subunit, domain 3"/>
    <property type="match status" value="3"/>
</dbReference>
<dbReference type="InterPro" id="IPR002843">
    <property type="entry name" value="ATPase_V0-cplx_csu/dsu"/>
</dbReference>
<dbReference type="SUPFAM" id="SSF103486">
    <property type="entry name" value="V-type ATP synthase subunit C"/>
    <property type="match status" value="1"/>
</dbReference>
<proteinExistence type="predicted"/>
<dbReference type="Proteomes" id="UP000657006">
    <property type="component" value="Unassembled WGS sequence"/>
</dbReference>
<accession>A0A926DX88</accession>
<evidence type="ECO:0000256" key="2">
    <source>
        <dbReference type="ARBA" id="ARBA00023065"/>
    </source>
</evidence>